<dbReference type="GeneID" id="129792214"/>
<evidence type="ECO:0000313" key="3">
    <source>
        <dbReference type="EMBL" id="MBC1172611.1"/>
    </source>
</evidence>
<accession>A0A1B0CI44</accession>
<keyword evidence="2" id="KW-0732">Signal</keyword>
<dbReference type="EnsemblMetazoa" id="LLOJ004106-RA">
    <property type="protein sequence ID" value="LLOJ004106-PA"/>
    <property type="gene ID" value="LLOJ004106"/>
</dbReference>
<feature type="chain" id="PRO_5044555306" evidence="2">
    <location>
        <begin position="34"/>
        <end position="192"/>
    </location>
</feature>
<evidence type="ECO:0000256" key="1">
    <source>
        <dbReference type="SAM" id="MobiDB-lite"/>
    </source>
</evidence>
<feature type="region of interest" description="Disordered" evidence="1">
    <location>
        <begin position="125"/>
        <end position="145"/>
    </location>
</feature>
<feature type="signal peptide" evidence="2">
    <location>
        <begin position="1"/>
        <end position="33"/>
    </location>
</feature>
<reference evidence="5" key="1">
    <citation type="submission" date="2012-05" db="EMBL/GenBank/DDBJ databases">
        <title>Whole Genome Assembly of Lutzomyia longipalpis.</title>
        <authorList>
            <person name="Richards S."/>
            <person name="Qu C."/>
            <person name="Dillon R."/>
            <person name="Worley K."/>
            <person name="Scherer S."/>
            <person name="Batterton M."/>
            <person name="Taylor A."/>
            <person name="Hawes A."/>
            <person name="Hernandez B."/>
            <person name="Kovar C."/>
            <person name="Mandapat C."/>
            <person name="Pham C."/>
            <person name="Qu C."/>
            <person name="Jing C."/>
            <person name="Bess C."/>
            <person name="Bandaranaike D."/>
            <person name="Ngo D."/>
            <person name="Ongeri F."/>
            <person name="Arias F."/>
            <person name="Lara F."/>
            <person name="Weissenberger G."/>
            <person name="Kamau G."/>
            <person name="Han H."/>
            <person name="Shen H."/>
            <person name="Dinh H."/>
            <person name="Khalil I."/>
            <person name="Jones J."/>
            <person name="Shafer J."/>
            <person name="Jayaseelan J."/>
            <person name="Quiroz J."/>
            <person name="Blankenburg K."/>
            <person name="Nguyen L."/>
            <person name="Jackson L."/>
            <person name="Francisco L."/>
            <person name="Tang L.-Y."/>
            <person name="Pu L.-L."/>
            <person name="Perales L."/>
            <person name="Lorensuhewa L."/>
            <person name="Munidasa M."/>
            <person name="Coyle M."/>
            <person name="Taylor M."/>
            <person name="Puazo M."/>
            <person name="Firestine M."/>
            <person name="Scheel M."/>
            <person name="Javaid M."/>
            <person name="Wang M."/>
            <person name="Li M."/>
            <person name="Tabassum N."/>
            <person name="Saada N."/>
            <person name="Osuji N."/>
            <person name="Aqrawi P."/>
            <person name="Fu Q."/>
            <person name="Thornton R."/>
            <person name="Raj R."/>
            <person name="Goodspeed R."/>
            <person name="Mata R."/>
            <person name="Najjar R."/>
            <person name="Gubbala S."/>
            <person name="Lee S."/>
            <person name="Denson S."/>
            <person name="Patil S."/>
            <person name="Macmil S."/>
            <person name="Qi S."/>
            <person name="Matskevitch T."/>
            <person name="Palculict T."/>
            <person name="Mathew T."/>
            <person name="Vee V."/>
            <person name="Velamala V."/>
            <person name="Korchina V."/>
            <person name="Cai W."/>
            <person name="Liu W."/>
            <person name="Dai W."/>
            <person name="Zou X."/>
            <person name="Zhu Y."/>
            <person name="Zhang Y."/>
            <person name="Wu Y.-Q."/>
            <person name="Xin Y."/>
            <person name="Nazarath L."/>
            <person name="Kovar C."/>
            <person name="Han Y."/>
            <person name="Muzny D."/>
            <person name="Gibbs R."/>
        </authorList>
    </citation>
    <scope>NUCLEOTIDE SEQUENCE [LARGE SCALE GENOMIC DNA]</scope>
    <source>
        <strain evidence="5">Jacobina</strain>
    </source>
</reference>
<dbReference type="Proteomes" id="UP000092461">
    <property type="component" value="Unassembled WGS sequence"/>
</dbReference>
<sequence length="192" mass="22137">MFPCENVRSCVEMIRMTFLAVFLLTVVAKFVEADRPLVYSIRGAVAPISPDNNVDSNNYNNFHINYDEYPMIVPKRAAMLLDRIMVALHHALENESEGVPSNELEKEKVSKISPHRKIVQQYILQQQKQRRPPKEAASGEDSQLLDNLKDYDADLNDSEDLMDLERRGHRVAMGPSKGRQYWRCYFNAVTCF</sequence>
<dbReference type="EMBL" id="AJWK01013036">
    <property type="status" value="NOT_ANNOTATED_CDS"/>
    <property type="molecule type" value="Genomic_DNA"/>
</dbReference>
<dbReference type="EMBL" id="GITU01003908">
    <property type="protein sequence ID" value="MBC1172611.1"/>
    <property type="molecule type" value="Transcribed_RNA"/>
</dbReference>
<dbReference type="VEuPathDB" id="VectorBase:LLONM1_009719"/>
<dbReference type="VEuPathDB" id="VectorBase:LLOJ004106"/>
<evidence type="ECO:0000313" key="5">
    <source>
        <dbReference type="Proteomes" id="UP000092461"/>
    </source>
</evidence>
<reference evidence="3" key="2">
    <citation type="journal article" date="2020" name="BMC">
        <title>Leishmania infection induces a limited differential gene expression in the sand fly midgut.</title>
        <authorList>
            <person name="Coutinho-Abreu I.V."/>
            <person name="Serafim T.D."/>
            <person name="Meneses C."/>
            <person name="Kamhawi S."/>
            <person name="Oliveira F."/>
            <person name="Valenzuela J.G."/>
        </authorList>
    </citation>
    <scope>NUCLEOTIDE SEQUENCE</scope>
    <source>
        <strain evidence="3">Jacobina</strain>
        <tissue evidence="3">Midgut</tissue>
    </source>
</reference>
<dbReference type="AlphaFoldDB" id="A0A1B0CI44"/>
<protein>
    <submittedName>
        <fullName evidence="3">Putative conserved secreted protein</fullName>
    </submittedName>
</protein>
<dbReference type="CTD" id="34538"/>
<evidence type="ECO:0000313" key="4">
    <source>
        <dbReference type="EnsemblMetazoa" id="LLOJ004106-PA"/>
    </source>
</evidence>
<dbReference type="RefSeq" id="XP_055687024.1">
    <property type="nucleotide sequence ID" value="XM_055831049.1"/>
</dbReference>
<keyword evidence="5" id="KW-1185">Reference proteome</keyword>
<organism evidence="4 5">
    <name type="scientific">Lutzomyia longipalpis</name>
    <name type="common">Sand fly</name>
    <dbReference type="NCBI Taxonomy" id="7200"/>
    <lineage>
        <taxon>Eukaryota</taxon>
        <taxon>Metazoa</taxon>
        <taxon>Ecdysozoa</taxon>
        <taxon>Arthropoda</taxon>
        <taxon>Hexapoda</taxon>
        <taxon>Insecta</taxon>
        <taxon>Pterygota</taxon>
        <taxon>Neoptera</taxon>
        <taxon>Endopterygota</taxon>
        <taxon>Diptera</taxon>
        <taxon>Nematocera</taxon>
        <taxon>Psychodoidea</taxon>
        <taxon>Psychodidae</taxon>
        <taxon>Lutzomyia</taxon>
        <taxon>Lutzomyia</taxon>
    </lineage>
</organism>
<proteinExistence type="predicted"/>
<evidence type="ECO:0000256" key="2">
    <source>
        <dbReference type="SAM" id="SignalP"/>
    </source>
</evidence>
<reference evidence="4" key="3">
    <citation type="submission" date="2020-05" db="UniProtKB">
        <authorList>
            <consortium name="EnsemblMetazoa"/>
        </authorList>
    </citation>
    <scope>IDENTIFICATION</scope>
    <source>
        <strain evidence="4">Jacobina</strain>
    </source>
</reference>
<name>A0A1B0CI44_LUTLO</name>